<dbReference type="EMBL" id="CP000698">
    <property type="protein sequence ID" value="ABQ26516.1"/>
    <property type="molecule type" value="Genomic_DNA"/>
</dbReference>
<evidence type="ECO:0000256" key="4">
    <source>
        <dbReference type="ARBA" id="ARBA00022912"/>
    </source>
</evidence>
<comment type="catalytic activity">
    <reaction evidence="5">
        <text>O-phospho-L-tyrosyl-[protein] + H2O = L-tyrosyl-[protein] + phosphate</text>
        <dbReference type="Rhea" id="RHEA:10684"/>
        <dbReference type="Rhea" id="RHEA-COMP:10136"/>
        <dbReference type="Rhea" id="RHEA-COMP:20101"/>
        <dbReference type="ChEBI" id="CHEBI:15377"/>
        <dbReference type="ChEBI" id="CHEBI:43474"/>
        <dbReference type="ChEBI" id="CHEBI:46858"/>
        <dbReference type="ChEBI" id="CHEBI:61978"/>
        <dbReference type="EC" id="3.1.3.48"/>
    </reaction>
</comment>
<feature type="domain" description="Phosphotyrosine protein phosphatase I" evidence="7">
    <location>
        <begin position="11"/>
        <end position="156"/>
    </location>
</feature>
<feature type="active site" description="Nucleophile" evidence="6">
    <location>
        <position position="17"/>
    </location>
</feature>
<feature type="active site" description="Proton donor" evidence="6">
    <location>
        <position position="130"/>
    </location>
</feature>
<dbReference type="InterPro" id="IPR017867">
    <property type="entry name" value="Tyr_phospatase_low_mol_wt"/>
</dbReference>
<dbReference type="Pfam" id="PF01451">
    <property type="entry name" value="LMWPc"/>
    <property type="match status" value="1"/>
</dbReference>
<evidence type="ECO:0000256" key="1">
    <source>
        <dbReference type="ARBA" id="ARBA00011063"/>
    </source>
</evidence>
<evidence type="ECO:0000313" key="8">
    <source>
        <dbReference type="EMBL" id="ABQ26516.1"/>
    </source>
</evidence>
<dbReference type="HOGENOM" id="CLU_071415_1_0_7"/>
<evidence type="ECO:0000256" key="6">
    <source>
        <dbReference type="PIRSR" id="PIRSR617867-1"/>
    </source>
</evidence>
<sequence length="158" mass="17667">MKKRSIIRNPGKIVFVCGGNICRSAFAEKLLKAEADGSFPVIESCGIDVEVRSPSPCEAVCAAGKIGLDLGHHLSRGIERCDLEGADLILAMEYRQYRKLIESFPHKGRQIKLLREFAPFPENLLCNIDDPFGNNERAFEKCFAQIQRSISAIKMLIR</sequence>
<dbReference type="AlphaFoldDB" id="A5G3Z8"/>
<protein>
    <recommendedName>
        <fullName evidence="2">protein-tyrosine-phosphatase</fullName>
        <ecNumber evidence="2">3.1.3.48</ecNumber>
    </recommendedName>
</protein>
<name>A5G3Z8_GEOUR</name>
<dbReference type="Gene3D" id="3.40.50.2300">
    <property type="match status" value="1"/>
</dbReference>
<gene>
    <name evidence="8" type="ordered locus">Gura_2337</name>
</gene>
<comment type="similarity">
    <text evidence="1">Belongs to the low molecular weight phosphotyrosine protein phosphatase family.</text>
</comment>
<keyword evidence="4" id="KW-0904">Protein phosphatase</keyword>
<dbReference type="STRING" id="351605.Gura_2337"/>
<keyword evidence="3" id="KW-0378">Hydrolase</keyword>
<dbReference type="SUPFAM" id="SSF52788">
    <property type="entry name" value="Phosphotyrosine protein phosphatases I"/>
    <property type="match status" value="1"/>
</dbReference>
<feature type="active site" evidence="6">
    <location>
        <position position="23"/>
    </location>
</feature>
<dbReference type="InterPro" id="IPR050438">
    <property type="entry name" value="LMW_PTPase"/>
</dbReference>
<dbReference type="GO" id="GO:0004725">
    <property type="term" value="F:protein tyrosine phosphatase activity"/>
    <property type="evidence" value="ECO:0007669"/>
    <property type="project" value="UniProtKB-EC"/>
</dbReference>
<dbReference type="InterPro" id="IPR036196">
    <property type="entry name" value="Ptyr_pPase_sf"/>
</dbReference>
<accession>A5G3Z8</accession>
<proteinExistence type="inferred from homology"/>
<evidence type="ECO:0000313" key="9">
    <source>
        <dbReference type="Proteomes" id="UP000006695"/>
    </source>
</evidence>
<dbReference type="PANTHER" id="PTHR11717:SF31">
    <property type="entry name" value="LOW MOLECULAR WEIGHT PROTEIN-TYROSINE-PHOSPHATASE ETP-RELATED"/>
    <property type="match status" value="1"/>
</dbReference>
<evidence type="ECO:0000259" key="7">
    <source>
        <dbReference type="SMART" id="SM00226"/>
    </source>
</evidence>
<dbReference type="PRINTS" id="PR00719">
    <property type="entry name" value="LMWPTPASE"/>
</dbReference>
<dbReference type="InterPro" id="IPR023485">
    <property type="entry name" value="Ptyr_pPase"/>
</dbReference>
<evidence type="ECO:0000256" key="3">
    <source>
        <dbReference type="ARBA" id="ARBA00022801"/>
    </source>
</evidence>
<reference evidence="8 9" key="1">
    <citation type="submission" date="2007-05" db="EMBL/GenBank/DDBJ databases">
        <title>Complete sequence of Geobacter uraniireducens Rf4.</title>
        <authorList>
            <consortium name="US DOE Joint Genome Institute"/>
            <person name="Copeland A."/>
            <person name="Lucas S."/>
            <person name="Lapidus A."/>
            <person name="Barry K."/>
            <person name="Detter J.C."/>
            <person name="Glavina del Rio T."/>
            <person name="Hammon N."/>
            <person name="Israni S."/>
            <person name="Dalin E."/>
            <person name="Tice H."/>
            <person name="Pitluck S."/>
            <person name="Chertkov O."/>
            <person name="Brettin T."/>
            <person name="Bruce D."/>
            <person name="Han C."/>
            <person name="Schmutz J."/>
            <person name="Larimer F."/>
            <person name="Land M."/>
            <person name="Hauser L."/>
            <person name="Kyrpides N."/>
            <person name="Mikhailova N."/>
            <person name="Shelobolina E."/>
            <person name="Aklujkar M."/>
            <person name="Lovley D."/>
            <person name="Richardson P."/>
        </authorList>
    </citation>
    <scope>NUCLEOTIDE SEQUENCE [LARGE SCALE GENOMIC DNA]</scope>
    <source>
        <strain evidence="8 9">Rf4</strain>
    </source>
</reference>
<organism evidence="8 9">
    <name type="scientific">Geotalea uraniireducens (strain Rf4)</name>
    <name type="common">Geobacter uraniireducens</name>
    <dbReference type="NCBI Taxonomy" id="351605"/>
    <lineage>
        <taxon>Bacteria</taxon>
        <taxon>Pseudomonadati</taxon>
        <taxon>Thermodesulfobacteriota</taxon>
        <taxon>Desulfuromonadia</taxon>
        <taxon>Geobacterales</taxon>
        <taxon>Geobacteraceae</taxon>
        <taxon>Geotalea</taxon>
    </lineage>
</organism>
<evidence type="ECO:0000256" key="5">
    <source>
        <dbReference type="ARBA" id="ARBA00051722"/>
    </source>
</evidence>
<dbReference type="PANTHER" id="PTHR11717">
    <property type="entry name" value="LOW MOLECULAR WEIGHT PROTEIN TYROSINE PHOSPHATASE"/>
    <property type="match status" value="1"/>
</dbReference>
<dbReference type="KEGG" id="gur:Gura_2337"/>
<dbReference type="EC" id="3.1.3.48" evidence="2"/>
<dbReference type="SMART" id="SM00226">
    <property type="entry name" value="LMWPc"/>
    <property type="match status" value="1"/>
</dbReference>
<keyword evidence="9" id="KW-1185">Reference proteome</keyword>
<dbReference type="Proteomes" id="UP000006695">
    <property type="component" value="Chromosome"/>
</dbReference>
<evidence type="ECO:0000256" key="2">
    <source>
        <dbReference type="ARBA" id="ARBA00013064"/>
    </source>
</evidence>